<keyword evidence="3 9" id="KW-0808">Transferase</keyword>
<dbReference type="InterPro" id="IPR007046">
    <property type="entry name" value="RNA_pol_sigma_54_core-bd"/>
</dbReference>
<evidence type="ECO:0000256" key="5">
    <source>
        <dbReference type="ARBA" id="ARBA00023015"/>
    </source>
</evidence>
<sequence>MALSQRLDIKLSQALVMTPQLQQAIKLLQLNNIELTAFVDDELLQNPLLVRADDRDEPAAITVGGDPGGERFGGDGPAGEGAGGDGAGGDGAGGDGTPGGGDDFDTVFNAEDRTDISDLVASGMMPDADHAPLDTDLSGMFESDGPPPGQETAAQREMDMDPGLGFDAGGPAGRGGDMNFDGDDEGFEARTSQSITLSRHLEDQVAVEIPHGIDRAIATVLIGLLDENGYLTASPAEAAQMMGVEPERVEAVLVRLKGLDPTGVFARDLAECLALQLAERDRLDPAMQALLAHLDLLAQGDRARLRRVTGVDDDDLDDMVREIRALDPRPGLCYGAEPMQTVVPDILLKPRPDGGWQIELNPETLPRVLIDHAYATVISSQVKSKVERDYVSERMQTASWLVKALDQRARTILKVAGELVRQQDGFFAHGIRHLRPLTLRDIADAIGMHESTVSRVTANKYMTTPRGLFELKFFFTAAIATADGQGSVSAEAVRHRIKEMIDSESGTAILSDDKLVELLSADGIDIARRTVAKYREGMGIGSSVQRRRAKMAKR</sequence>
<comment type="function">
    <text evidence="9">Sigma factors are initiation factors that promote the attachment of RNA polymerase to specific initiation sites and are then released.</text>
</comment>
<keyword evidence="4 9" id="KW-0548">Nucleotidyltransferase</keyword>
<name>A0ABU9YKZ8_9PROT</name>
<evidence type="ECO:0000313" key="14">
    <source>
        <dbReference type="Proteomes" id="UP001413721"/>
    </source>
</evidence>
<dbReference type="InterPro" id="IPR000394">
    <property type="entry name" value="RNA_pol_sigma_54"/>
</dbReference>
<dbReference type="PRINTS" id="PR00045">
    <property type="entry name" value="SIGMA54FCT"/>
</dbReference>
<feature type="domain" description="RNA polymerase sigma factor 54 DNA-binding" evidence="11">
    <location>
        <begin position="389"/>
        <end position="548"/>
    </location>
</feature>
<dbReference type="RefSeq" id="WP_345937497.1">
    <property type="nucleotide sequence ID" value="NZ_JBBKTW010000004.1"/>
</dbReference>
<evidence type="ECO:0000256" key="10">
    <source>
        <dbReference type="SAM" id="MobiDB-lite"/>
    </source>
</evidence>
<dbReference type="InterPro" id="IPR038709">
    <property type="entry name" value="RpoN_core-bd_sf"/>
</dbReference>
<proteinExistence type="inferred from homology"/>
<feature type="compositionally biased region" description="Gly residues" evidence="10">
    <location>
        <begin position="74"/>
        <end position="101"/>
    </location>
</feature>
<organism evidence="13 14">
    <name type="scientific">Tistrella arctica</name>
    <dbReference type="NCBI Taxonomy" id="3133430"/>
    <lineage>
        <taxon>Bacteria</taxon>
        <taxon>Pseudomonadati</taxon>
        <taxon>Pseudomonadota</taxon>
        <taxon>Alphaproteobacteria</taxon>
        <taxon>Geminicoccales</taxon>
        <taxon>Geminicoccaceae</taxon>
        <taxon>Tistrella</taxon>
    </lineage>
</organism>
<keyword evidence="6 9" id="KW-0731">Sigma factor</keyword>
<evidence type="ECO:0000259" key="12">
    <source>
        <dbReference type="Pfam" id="PF04963"/>
    </source>
</evidence>
<dbReference type="PROSITE" id="PS00718">
    <property type="entry name" value="SIGMA54_2"/>
    <property type="match status" value="1"/>
</dbReference>
<dbReference type="Gene3D" id="1.10.10.60">
    <property type="entry name" value="Homeodomain-like"/>
    <property type="match status" value="1"/>
</dbReference>
<keyword evidence="5 9" id="KW-0805">Transcription regulation</keyword>
<gene>
    <name evidence="13" type="primary">rpoN</name>
    <name evidence="13" type="ORF">WG926_13225</name>
</gene>
<protein>
    <recommendedName>
        <fullName evidence="9">RNA polymerase sigma-54 factor</fullName>
    </recommendedName>
</protein>
<dbReference type="PANTHER" id="PTHR32248:SF4">
    <property type="entry name" value="RNA POLYMERASE SIGMA-54 FACTOR"/>
    <property type="match status" value="1"/>
</dbReference>
<dbReference type="PIRSF" id="PIRSF000774">
    <property type="entry name" value="RpoN"/>
    <property type="match status" value="1"/>
</dbReference>
<dbReference type="Pfam" id="PF04552">
    <property type="entry name" value="Sigma54_DBD"/>
    <property type="match status" value="1"/>
</dbReference>
<dbReference type="Proteomes" id="UP001413721">
    <property type="component" value="Unassembled WGS sequence"/>
</dbReference>
<evidence type="ECO:0000256" key="9">
    <source>
        <dbReference type="PIRNR" id="PIRNR000774"/>
    </source>
</evidence>
<dbReference type="EMBL" id="JBBKTW010000004">
    <property type="protein sequence ID" value="MEN2989270.1"/>
    <property type="molecule type" value="Genomic_DNA"/>
</dbReference>
<keyword evidence="2 9" id="KW-0240">DNA-directed RNA polymerase</keyword>
<dbReference type="NCBIfam" id="TIGR02395">
    <property type="entry name" value="rpoN_sigma"/>
    <property type="match status" value="1"/>
</dbReference>
<evidence type="ECO:0000256" key="4">
    <source>
        <dbReference type="ARBA" id="ARBA00022695"/>
    </source>
</evidence>
<evidence type="ECO:0000313" key="13">
    <source>
        <dbReference type="EMBL" id="MEN2989270.1"/>
    </source>
</evidence>
<dbReference type="PANTHER" id="PTHR32248">
    <property type="entry name" value="RNA POLYMERASE SIGMA-54 FACTOR"/>
    <property type="match status" value="1"/>
</dbReference>
<evidence type="ECO:0000259" key="11">
    <source>
        <dbReference type="Pfam" id="PF04552"/>
    </source>
</evidence>
<dbReference type="NCBIfam" id="NF009118">
    <property type="entry name" value="PRK12469.1"/>
    <property type="match status" value="1"/>
</dbReference>
<accession>A0ABU9YKZ8</accession>
<dbReference type="NCBIfam" id="NF004596">
    <property type="entry name" value="PRK05932.1-3"/>
    <property type="match status" value="1"/>
</dbReference>
<evidence type="ECO:0000256" key="8">
    <source>
        <dbReference type="ARBA" id="ARBA00023163"/>
    </source>
</evidence>
<reference evidence="13 14" key="1">
    <citation type="submission" date="2024-03" db="EMBL/GenBank/DDBJ databases">
        <title>High-quality draft genome sequencing of Tistrella sp. BH-R2-4.</title>
        <authorList>
            <person name="Dong C."/>
        </authorList>
    </citation>
    <scope>NUCLEOTIDE SEQUENCE [LARGE SCALE GENOMIC DNA]</scope>
    <source>
        <strain evidence="13 14">BH-R2-4</strain>
    </source>
</reference>
<dbReference type="Pfam" id="PF04963">
    <property type="entry name" value="Sigma54_CBD"/>
    <property type="match status" value="1"/>
</dbReference>
<dbReference type="PROSITE" id="PS00717">
    <property type="entry name" value="SIGMA54_1"/>
    <property type="match status" value="1"/>
</dbReference>
<comment type="similarity">
    <text evidence="1 9">Belongs to the sigma-54 factor family.</text>
</comment>
<keyword evidence="14" id="KW-1185">Reference proteome</keyword>
<dbReference type="PROSITE" id="PS50044">
    <property type="entry name" value="SIGMA54_3"/>
    <property type="match status" value="1"/>
</dbReference>
<dbReference type="InterPro" id="IPR007634">
    <property type="entry name" value="RNA_pol_sigma_54_DNA-bd"/>
</dbReference>
<dbReference type="Gene3D" id="1.10.10.1330">
    <property type="entry name" value="RNA polymerase sigma-54 factor, core-binding domain"/>
    <property type="match status" value="1"/>
</dbReference>
<keyword evidence="7 9" id="KW-0238">DNA-binding</keyword>
<dbReference type="Pfam" id="PF00309">
    <property type="entry name" value="Sigma54_AID"/>
    <property type="match status" value="1"/>
</dbReference>
<keyword evidence="8 9" id="KW-0804">Transcription</keyword>
<comment type="caution">
    <text evidence="13">The sequence shown here is derived from an EMBL/GenBank/DDBJ whole genome shotgun (WGS) entry which is preliminary data.</text>
</comment>
<evidence type="ECO:0000256" key="3">
    <source>
        <dbReference type="ARBA" id="ARBA00022679"/>
    </source>
</evidence>
<feature type="domain" description="RNA polymerase sigma factor 54 core-binding" evidence="12">
    <location>
        <begin position="187"/>
        <end position="374"/>
    </location>
</feature>
<evidence type="ECO:0000256" key="7">
    <source>
        <dbReference type="ARBA" id="ARBA00023125"/>
    </source>
</evidence>
<evidence type="ECO:0000256" key="6">
    <source>
        <dbReference type="ARBA" id="ARBA00023082"/>
    </source>
</evidence>
<evidence type="ECO:0000256" key="1">
    <source>
        <dbReference type="ARBA" id="ARBA00008798"/>
    </source>
</evidence>
<evidence type="ECO:0000256" key="2">
    <source>
        <dbReference type="ARBA" id="ARBA00022478"/>
    </source>
</evidence>
<feature type="region of interest" description="Disordered" evidence="10">
    <location>
        <begin position="58"/>
        <end position="108"/>
    </location>
</feature>